<keyword evidence="5 9" id="KW-0812">Transmembrane</keyword>
<feature type="transmembrane region" description="Helical" evidence="9">
    <location>
        <begin position="78"/>
        <end position="101"/>
    </location>
</feature>
<feature type="domain" description="PAS" evidence="10">
    <location>
        <begin position="387"/>
        <end position="459"/>
    </location>
</feature>
<dbReference type="SUPFAM" id="SSF55785">
    <property type="entry name" value="PYP-like sensor domain (PAS domain)"/>
    <property type="match status" value="3"/>
</dbReference>
<dbReference type="PROSITE" id="PS50112">
    <property type="entry name" value="PAS"/>
    <property type="match status" value="3"/>
</dbReference>
<evidence type="ECO:0000256" key="7">
    <source>
        <dbReference type="ARBA" id="ARBA00022989"/>
    </source>
</evidence>
<feature type="transmembrane region" description="Helical" evidence="9">
    <location>
        <begin position="193"/>
        <end position="215"/>
    </location>
</feature>
<dbReference type="InterPro" id="IPR052155">
    <property type="entry name" value="Biofilm_reg_signaling"/>
</dbReference>
<comment type="subcellular location">
    <subcellularLocation>
        <location evidence="2">Cell inner membrane</location>
    </subcellularLocation>
    <subcellularLocation>
        <location evidence="3">Cell membrane</location>
        <topology evidence="3">Multi-pass membrane protein</topology>
    </subcellularLocation>
</comment>
<dbReference type="InterPro" id="IPR035965">
    <property type="entry name" value="PAS-like_dom_sf"/>
</dbReference>
<dbReference type="Pfam" id="PF00990">
    <property type="entry name" value="GGDEF"/>
    <property type="match status" value="1"/>
</dbReference>
<dbReference type="Pfam" id="PF00989">
    <property type="entry name" value="PAS"/>
    <property type="match status" value="1"/>
</dbReference>
<dbReference type="GO" id="GO:0006355">
    <property type="term" value="P:regulation of DNA-templated transcription"/>
    <property type="evidence" value="ECO:0007669"/>
    <property type="project" value="InterPro"/>
</dbReference>
<feature type="domain" description="PAS" evidence="10">
    <location>
        <begin position="514"/>
        <end position="587"/>
    </location>
</feature>
<dbReference type="FunFam" id="3.30.70.270:FF:000001">
    <property type="entry name" value="Diguanylate cyclase domain protein"/>
    <property type="match status" value="1"/>
</dbReference>
<dbReference type="SMART" id="SM00091">
    <property type="entry name" value="PAS"/>
    <property type="match status" value="3"/>
</dbReference>
<keyword evidence="14" id="KW-1185">Reference proteome</keyword>
<dbReference type="InterPro" id="IPR000160">
    <property type="entry name" value="GGDEF_dom"/>
</dbReference>
<dbReference type="PANTHER" id="PTHR44757:SF4">
    <property type="entry name" value="DIGUANYLATE CYCLASE DGCE-RELATED"/>
    <property type="match status" value="1"/>
</dbReference>
<dbReference type="SUPFAM" id="SSF55073">
    <property type="entry name" value="Nucleotide cyclase"/>
    <property type="match status" value="1"/>
</dbReference>
<dbReference type="InterPro" id="IPR013655">
    <property type="entry name" value="PAS_fold_3"/>
</dbReference>
<feature type="transmembrane region" description="Helical" evidence="9">
    <location>
        <begin position="47"/>
        <end position="66"/>
    </location>
</feature>
<dbReference type="PROSITE" id="PS50887">
    <property type="entry name" value="GGDEF"/>
    <property type="match status" value="1"/>
</dbReference>
<dbReference type="NCBIfam" id="TIGR00254">
    <property type="entry name" value="GGDEF"/>
    <property type="match status" value="1"/>
</dbReference>
<evidence type="ECO:0000259" key="11">
    <source>
        <dbReference type="PROSITE" id="PS50113"/>
    </source>
</evidence>
<dbReference type="Gene3D" id="2.10.70.100">
    <property type="match status" value="1"/>
</dbReference>
<keyword evidence="6" id="KW-0808">Transferase</keyword>
<dbReference type="CDD" id="cd01949">
    <property type="entry name" value="GGDEF"/>
    <property type="match status" value="1"/>
</dbReference>
<evidence type="ECO:0000256" key="5">
    <source>
        <dbReference type="ARBA" id="ARBA00022692"/>
    </source>
</evidence>
<dbReference type="GO" id="GO:0016301">
    <property type="term" value="F:kinase activity"/>
    <property type="evidence" value="ECO:0007669"/>
    <property type="project" value="UniProtKB-KW"/>
</dbReference>
<evidence type="ECO:0000256" key="1">
    <source>
        <dbReference type="ARBA" id="ARBA00001946"/>
    </source>
</evidence>
<keyword evidence="8 9" id="KW-0472">Membrane</keyword>
<dbReference type="Pfam" id="PF08447">
    <property type="entry name" value="PAS_3"/>
    <property type="match status" value="1"/>
</dbReference>
<dbReference type="InterPro" id="IPR007895">
    <property type="entry name" value="MASE1"/>
</dbReference>
<feature type="transmembrane region" description="Helical" evidence="9">
    <location>
        <begin position="227"/>
        <end position="247"/>
    </location>
</feature>
<keyword evidence="6" id="KW-0418">Kinase</keyword>
<name>A0A562QPC3_9PSED</name>
<evidence type="ECO:0000313" key="13">
    <source>
        <dbReference type="EMBL" id="TWI58545.1"/>
    </source>
</evidence>
<evidence type="ECO:0000313" key="14">
    <source>
        <dbReference type="Proteomes" id="UP000316905"/>
    </source>
</evidence>
<evidence type="ECO:0000256" key="2">
    <source>
        <dbReference type="ARBA" id="ARBA00004533"/>
    </source>
</evidence>
<dbReference type="PROSITE" id="PS50113">
    <property type="entry name" value="PAC"/>
    <property type="match status" value="2"/>
</dbReference>
<feature type="transmembrane region" description="Helical" evidence="9">
    <location>
        <begin position="113"/>
        <end position="134"/>
    </location>
</feature>
<accession>A0A562QPC3</accession>
<feature type="transmembrane region" description="Helical" evidence="9">
    <location>
        <begin position="154"/>
        <end position="173"/>
    </location>
</feature>
<feature type="domain" description="PAC" evidence="11">
    <location>
        <begin position="462"/>
        <end position="513"/>
    </location>
</feature>
<gene>
    <name evidence="13" type="ORF">IQ22_00251</name>
</gene>
<sequence length="840" mass="92668">MAPSAVLAAFLIHSRYTCWPLLIACAVVLQMAASAGSGQLVLNSLKLLPATLLEATLSAWLLRCYLPKGAFTRNMGNVMRLLVLGIFIPAVVGATVGSLTLSTLLPTESSKPLSILWMHWYTGDVLGLLALLPISMRSGSLTWRDFTQHSPTEFVGLTILTLILTVLAFRYLPYPYSYTVTLLLLLTIRIKPFGITLIGGLAICLTSLALTAGLIHLPPVNSLLQQTALYIPLALMQIPPLLLSVALQQSSDERQRLALSEARFRNAMRSAPSGMAVPTLSGDIYKANPAFCRLLGYSREDLQNRAMSALTHPEDLSKALSLIGQLLRQEIEDFTLDIRILPKHSSPIWVRATLSPIVEDGGQLYYLLLQTQDIDQQKRLDLETNRLNERMRLATQAAQVGIWELDPESLTFIIDAKMAELYGVPPHDKPIDMYAWLNAVHPEDRTAVHDQLKAAITQCTTYDTEFRIVRSNGVICHVRAEGIVISHSGKAVRIVGSLQDVTGYKQLTEALHEEKERLQVTLASIGDAVLTTDIEGRITFLNPAAEALTGWMLSEARGCPRQDVFRIFNSETLEPLPSPVTCCLETQTILSSNESATLVNSQEERYDIQDSVAPVRTLDGAVIGAVLVFQNVTSARALQRELSYNASHDALTGLFNRLKFEQELNRAWQSAKERHAVHALCFIDLDRFKIVNDSAGHAAGDTLLRELSHLLRDTLRASDTLARLGGDEFGLLLYDCDLPQAEAVANKLIAAISAMRFQWEDRLYDVGASAGIVAITAEARSTAELMSQANVACYAAKHSGRNRAELYQAGREEVEKQHREILLASGLRDALEHDRFTLYA</sequence>
<dbReference type="NCBIfam" id="TIGR00229">
    <property type="entry name" value="sensory_box"/>
    <property type="match status" value="3"/>
</dbReference>
<evidence type="ECO:0000256" key="8">
    <source>
        <dbReference type="ARBA" id="ARBA00023136"/>
    </source>
</evidence>
<feature type="domain" description="PAC" evidence="11">
    <location>
        <begin position="334"/>
        <end position="386"/>
    </location>
</feature>
<dbReference type="InterPro" id="IPR013656">
    <property type="entry name" value="PAS_4"/>
</dbReference>
<organism evidence="13 14">
    <name type="scientific">Pseudomonas duriflava</name>
    <dbReference type="NCBI Taxonomy" id="459528"/>
    <lineage>
        <taxon>Bacteria</taxon>
        <taxon>Pseudomonadati</taxon>
        <taxon>Pseudomonadota</taxon>
        <taxon>Gammaproteobacteria</taxon>
        <taxon>Pseudomonadales</taxon>
        <taxon>Pseudomonadaceae</taxon>
        <taxon>Pseudomonas</taxon>
    </lineage>
</organism>
<dbReference type="GO" id="GO:0005886">
    <property type="term" value="C:plasma membrane"/>
    <property type="evidence" value="ECO:0007669"/>
    <property type="project" value="UniProtKB-SubCell"/>
</dbReference>
<evidence type="ECO:0000256" key="9">
    <source>
        <dbReference type="SAM" id="Phobius"/>
    </source>
</evidence>
<comment type="cofactor">
    <cofactor evidence="1">
        <name>Mg(2+)</name>
        <dbReference type="ChEBI" id="CHEBI:18420"/>
    </cofactor>
</comment>
<feature type="domain" description="PAS" evidence="10">
    <location>
        <begin position="260"/>
        <end position="330"/>
    </location>
</feature>
<dbReference type="EMBL" id="VLKY01000001">
    <property type="protein sequence ID" value="TWI58545.1"/>
    <property type="molecule type" value="Genomic_DNA"/>
</dbReference>
<dbReference type="Gene3D" id="3.30.70.270">
    <property type="match status" value="1"/>
</dbReference>
<dbReference type="InterPro" id="IPR000014">
    <property type="entry name" value="PAS"/>
</dbReference>
<evidence type="ECO:0000259" key="10">
    <source>
        <dbReference type="PROSITE" id="PS50112"/>
    </source>
</evidence>
<dbReference type="PANTHER" id="PTHR44757">
    <property type="entry name" value="DIGUANYLATE CYCLASE DGCP"/>
    <property type="match status" value="1"/>
</dbReference>
<dbReference type="InterPro" id="IPR013767">
    <property type="entry name" value="PAS_fold"/>
</dbReference>
<evidence type="ECO:0000256" key="6">
    <source>
        <dbReference type="ARBA" id="ARBA00022777"/>
    </source>
</evidence>
<evidence type="ECO:0000256" key="3">
    <source>
        <dbReference type="ARBA" id="ARBA00004651"/>
    </source>
</evidence>
<evidence type="ECO:0000256" key="4">
    <source>
        <dbReference type="ARBA" id="ARBA00022475"/>
    </source>
</evidence>
<dbReference type="InterPro" id="IPR000700">
    <property type="entry name" value="PAS-assoc_C"/>
</dbReference>
<dbReference type="Gene3D" id="3.30.450.20">
    <property type="entry name" value="PAS domain"/>
    <property type="match status" value="3"/>
</dbReference>
<keyword evidence="7 9" id="KW-1133">Transmembrane helix</keyword>
<dbReference type="CDD" id="cd00130">
    <property type="entry name" value="PAS"/>
    <property type="match status" value="3"/>
</dbReference>
<dbReference type="InterPro" id="IPR029787">
    <property type="entry name" value="Nucleotide_cyclase"/>
</dbReference>
<evidence type="ECO:0000259" key="12">
    <source>
        <dbReference type="PROSITE" id="PS50887"/>
    </source>
</evidence>
<feature type="domain" description="GGDEF" evidence="12">
    <location>
        <begin position="676"/>
        <end position="809"/>
    </location>
</feature>
<dbReference type="InterPro" id="IPR001610">
    <property type="entry name" value="PAC"/>
</dbReference>
<keyword evidence="4" id="KW-1003">Cell membrane</keyword>
<dbReference type="Proteomes" id="UP000316905">
    <property type="component" value="Unassembled WGS sequence"/>
</dbReference>
<reference evidence="13 14" key="1">
    <citation type="journal article" date="2015" name="Stand. Genomic Sci.">
        <title>Genomic Encyclopedia of Bacterial and Archaeal Type Strains, Phase III: the genomes of soil and plant-associated and newly described type strains.</title>
        <authorList>
            <person name="Whitman W.B."/>
            <person name="Woyke T."/>
            <person name="Klenk H.P."/>
            <person name="Zhou Y."/>
            <person name="Lilburn T.G."/>
            <person name="Beck B.J."/>
            <person name="De Vos P."/>
            <person name="Vandamme P."/>
            <person name="Eisen J.A."/>
            <person name="Garrity G."/>
            <person name="Hugenholtz P."/>
            <person name="Kyrpides N.C."/>
        </authorList>
    </citation>
    <scope>NUCLEOTIDE SEQUENCE [LARGE SCALE GENOMIC DNA]</scope>
    <source>
        <strain evidence="13 14">CGMCC 1.6858</strain>
    </source>
</reference>
<comment type="caution">
    <text evidence="13">The sequence shown here is derived from an EMBL/GenBank/DDBJ whole genome shotgun (WGS) entry which is preliminary data.</text>
</comment>
<dbReference type="SMART" id="SM00086">
    <property type="entry name" value="PAC"/>
    <property type="match status" value="3"/>
</dbReference>
<dbReference type="InterPro" id="IPR043128">
    <property type="entry name" value="Rev_trsase/Diguanyl_cyclase"/>
</dbReference>
<protein>
    <submittedName>
        <fullName evidence="13">PAS domain S-box-containing protein/diguanylate cyclase (GGDEF)-like protein</fullName>
    </submittedName>
</protein>
<dbReference type="Pfam" id="PF08448">
    <property type="entry name" value="PAS_4"/>
    <property type="match status" value="1"/>
</dbReference>
<dbReference type="AlphaFoldDB" id="A0A562QPC3"/>
<dbReference type="Pfam" id="PF05231">
    <property type="entry name" value="MASE1"/>
    <property type="match status" value="1"/>
</dbReference>
<proteinExistence type="predicted"/>
<dbReference type="SMART" id="SM00267">
    <property type="entry name" value="GGDEF"/>
    <property type="match status" value="1"/>
</dbReference>